<dbReference type="AlphaFoldDB" id="A0A3P7J274"/>
<protein>
    <submittedName>
        <fullName evidence="1">Uncharacterized protein</fullName>
    </submittedName>
</protein>
<keyword evidence="2" id="KW-1185">Reference proteome</keyword>
<gene>
    <name evidence="1" type="ORF">SVUK_LOCUS12014</name>
</gene>
<sequence length="120" mass="13920">MTNLFSEWYLRIFEEFVHVEVLEVTITNERLILRFQDPFDDAASSIPHWDLILACRFQRQAALQGRATNRLRNTPSHPNEFQCMTKSIEQKLRGHSEATRTRDQVVRIVGKGHPLTNGDG</sequence>
<evidence type="ECO:0000313" key="1">
    <source>
        <dbReference type="EMBL" id="VDM77016.1"/>
    </source>
</evidence>
<accession>A0A3P7J274</accession>
<reference evidence="1 2" key="1">
    <citation type="submission" date="2018-11" db="EMBL/GenBank/DDBJ databases">
        <authorList>
            <consortium name="Pathogen Informatics"/>
        </authorList>
    </citation>
    <scope>NUCLEOTIDE SEQUENCE [LARGE SCALE GENOMIC DNA]</scope>
</reference>
<name>A0A3P7J274_STRVU</name>
<evidence type="ECO:0000313" key="2">
    <source>
        <dbReference type="Proteomes" id="UP000270094"/>
    </source>
</evidence>
<dbReference type="EMBL" id="UYYB01098253">
    <property type="protein sequence ID" value="VDM77016.1"/>
    <property type="molecule type" value="Genomic_DNA"/>
</dbReference>
<organism evidence="1 2">
    <name type="scientific">Strongylus vulgaris</name>
    <name type="common">Blood worm</name>
    <dbReference type="NCBI Taxonomy" id="40348"/>
    <lineage>
        <taxon>Eukaryota</taxon>
        <taxon>Metazoa</taxon>
        <taxon>Ecdysozoa</taxon>
        <taxon>Nematoda</taxon>
        <taxon>Chromadorea</taxon>
        <taxon>Rhabditida</taxon>
        <taxon>Rhabditina</taxon>
        <taxon>Rhabditomorpha</taxon>
        <taxon>Strongyloidea</taxon>
        <taxon>Strongylidae</taxon>
        <taxon>Strongylus</taxon>
    </lineage>
</organism>
<proteinExistence type="predicted"/>
<dbReference type="Proteomes" id="UP000270094">
    <property type="component" value="Unassembled WGS sequence"/>
</dbReference>